<evidence type="ECO:0000259" key="1">
    <source>
        <dbReference type="Pfam" id="PF13966"/>
    </source>
</evidence>
<dbReference type="Pfam" id="PF13966">
    <property type="entry name" value="zf-RVT"/>
    <property type="match status" value="1"/>
</dbReference>
<dbReference type="AlphaFoldDB" id="A0A1S4AJN1"/>
<accession>A0A1S4AJN1</accession>
<proteinExistence type="predicted"/>
<gene>
    <name evidence="2" type="primary">LOC107798174</name>
</gene>
<dbReference type="KEGG" id="nta:107798174"/>
<evidence type="ECO:0000313" key="2">
    <source>
        <dbReference type="RefSeq" id="XP_016476628.1"/>
    </source>
</evidence>
<dbReference type="PaxDb" id="4097-A0A1S4AJN1"/>
<organism evidence="2">
    <name type="scientific">Nicotiana tabacum</name>
    <name type="common">Common tobacco</name>
    <dbReference type="NCBI Taxonomy" id="4097"/>
    <lineage>
        <taxon>Eukaryota</taxon>
        <taxon>Viridiplantae</taxon>
        <taxon>Streptophyta</taxon>
        <taxon>Embryophyta</taxon>
        <taxon>Tracheophyta</taxon>
        <taxon>Spermatophyta</taxon>
        <taxon>Magnoliopsida</taxon>
        <taxon>eudicotyledons</taxon>
        <taxon>Gunneridae</taxon>
        <taxon>Pentapetalae</taxon>
        <taxon>asterids</taxon>
        <taxon>lamiids</taxon>
        <taxon>Solanales</taxon>
        <taxon>Solanaceae</taxon>
        <taxon>Nicotianoideae</taxon>
        <taxon>Nicotianeae</taxon>
        <taxon>Nicotiana</taxon>
    </lineage>
</organism>
<dbReference type="RefSeq" id="XP_016476628.1">
    <property type="nucleotide sequence ID" value="XM_016621142.1"/>
</dbReference>
<dbReference type="PANTHER" id="PTHR33116:SF66">
    <property type="entry name" value="REVERSE TRANSCRIPTASE ZINC-BINDING DOMAIN-CONTAINING PROTEIN"/>
    <property type="match status" value="1"/>
</dbReference>
<feature type="domain" description="Reverse transcriptase zinc-binding" evidence="1">
    <location>
        <begin position="209"/>
        <end position="292"/>
    </location>
</feature>
<dbReference type="OrthoDB" id="1304290at2759"/>
<dbReference type="OMA" id="RWGVITE"/>
<protein>
    <recommendedName>
        <fullName evidence="1">Reverse transcriptase zinc-binding domain-containing protein</fullName>
    </recommendedName>
</protein>
<name>A0A1S4AJN1_TOBAC</name>
<dbReference type="PANTHER" id="PTHR33116">
    <property type="entry name" value="REVERSE TRANSCRIPTASE ZINC-BINDING DOMAIN-CONTAINING PROTEIN-RELATED-RELATED"/>
    <property type="match status" value="1"/>
</dbReference>
<dbReference type="InterPro" id="IPR026960">
    <property type="entry name" value="RVT-Znf"/>
</dbReference>
<sequence>MACIRTVSYSMLINGKPFIPFEARKGLRRGDPLSPFLFVLAMEYLSRSLKTLKDNKQFRFHPRCARFNLVQLGFANNSLLFCRGDVESVKILHKHFQLFSVAPGNVEPTKKALIAWEKLCSPKVAGGLNFTNVELWNKAAISKLLWSICTGKEKLWVQWVHTYYIKGSTVWGTEPKSASWAIQKVFKAKEYFTIAGLSEDDVQKMVKCSVKQLCKALQGEFQKVTWRKLVCNNQRQPKWTFILRLAIQQRLATKERLARWGVITEQTCSLCNKKNDTVQHIFFYCEETGKIWNGLLKWKVYEDQRFHGRKK</sequence>
<reference evidence="2" key="1">
    <citation type="submission" date="2025-08" db="UniProtKB">
        <authorList>
            <consortium name="RefSeq"/>
        </authorList>
    </citation>
    <scope>IDENTIFICATION</scope>
</reference>